<evidence type="ECO:0000259" key="3">
    <source>
        <dbReference type="Pfam" id="PF01266"/>
    </source>
</evidence>
<dbReference type="GO" id="GO:0016491">
    <property type="term" value="F:oxidoreductase activity"/>
    <property type="evidence" value="ECO:0007669"/>
    <property type="project" value="UniProtKB-KW"/>
</dbReference>
<dbReference type="GO" id="GO:0005737">
    <property type="term" value="C:cytoplasm"/>
    <property type="evidence" value="ECO:0007669"/>
    <property type="project" value="TreeGrafter"/>
</dbReference>
<gene>
    <name evidence="5" type="ORF">ALO70_04480</name>
    <name evidence="6" type="ORF">ALQ39_00343</name>
    <name evidence="4" type="ORF">PSE10A_52940</name>
</gene>
<dbReference type="Gene3D" id="3.30.9.10">
    <property type="entry name" value="D-Amino Acid Oxidase, subunit A, domain 2"/>
    <property type="match status" value="1"/>
</dbReference>
<dbReference type="Proteomes" id="UP000630864">
    <property type="component" value="Unassembled WGS sequence"/>
</dbReference>
<dbReference type="SUPFAM" id="SSF51905">
    <property type="entry name" value="FAD/NAD(P)-binding domain"/>
    <property type="match status" value="1"/>
</dbReference>
<comment type="caution">
    <text evidence="5">The sequence shown here is derived from an EMBL/GenBank/DDBJ whole genome shotgun (WGS) entry which is preliminary data.</text>
</comment>
<organism evidence="5 7">
    <name type="scientific">Pseudomonas amygdali pv. eriobotryae</name>
    <dbReference type="NCBI Taxonomy" id="129137"/>
    <lineage>
        <taxon>Bacteria</taxon>
        <taxon>Pseudomonadati</taxon>
        <taxon>Pseudomonadota</taxon>
        <taxon>Gammaproteobacteria</taxon>
        <taxon>Pseudomonadales</taxon>
        <taxon>Pseudomonadaceae</taxon>
        <taxon>Pseudomonas</taxon>
        <taxon>Pseudomonas amygdali</taxon>
    </lineage>
</organism>
<dbReference type="Proteomes" id="UP000275613">
    <property type="component" value="Unassembled WGS sequence"/>
</dbReference>
<evidence type="ECO:0000313" key="5">
    <source>
        <dbReference type="EMBL" id="KPX20651.1"/>
    </source>
</evidence>
<dbReference type="RefSeq" id="WP_057422529.1">
    <property type="nucleotide sequence ID" value="NZ_BMZW01000051.1"/>
</dbReference>
<dbReference type="Pfam" id="PF01266">
    <property type="entry name" value="DAO"/>
    <property type="match status" value="1"/>
</dbReference>
<evidence type="ECO:0000313" key="7">
    <source>
        <dbReference type="Proteomes" id="UP000050490"/>
    </source>
</evidence>
<keyword evidence="1" id="KW-0560">Oxidoreductase</keyword>
<accession>A0A0P9QYD9</accession>
<evidence type="ECO:0000313" key="6">
    <source>
        <dbReference type="EMBL" id="RMO66780.1"/>
    </source>
</evidence>
<reference evidence="5 7" key="1">
    <citation type="submission" date="2015-09" db="EMBL/GenBank/DDBJ databases">
        <title>Genome announcement of multiple Pseudomonas syringae strains.</title>
        <authorList>
            <person name="Thakur S."/>
            <person name="Wang P.W."/>
            <person name="Gong Y."/>
            <person name="Weir B.S."/>
            <person name="Guttman D.S."/>
        </authorList>
    </citation>
    <scope>NUCLEOTIDE SEQUENCE [LARGE SCALE GENOMIC DNA]</scope>
    <source>
        <strain evidence="5 7">ICMP4455</strain>
    </source>
</reference>
<keyword evidence="2" id="KW-0472">Membrane</keyword>
<evidence type="ECO:0000256" key="1">
    <source>
        <dbReference type="ARBA" id="ARBA00023002"/>
    </source>
</evidence>
<dbReference type="PANTHER" id="PTHR13847:SF287">
    <property type="entry name" value="FAD-DEPENDENT OXIDOREDUCTASE DOMAIN-CONTAINING PROTEIN 1"/>
    <property type="match status" value="1"/>
</dbReference>
<dbReference type="EMBL" id="RBPV01000009">
    <property type="protein sequence ID" value="RMO66780.1"/>
    <property type="molecule type" value="Genomic_DNA"/>
</dbReference>
<name>A0A0P9QYD9_PSEA0</name>
<reference evidence="6 8" key="2">
    <citation type="submission" date="2018-08" db="EMBL/GenBank/DDBJ databases">
        <title>Recombination of ecologically and evolutionarily significant loci maintains genetic cohesion in the Pseudomonas syringae species complex.</title>
        <authorList>
            <person name="Dillon M."/>
            <person name="Thakur S."/>
            <person name="Almeida R.N.D."/>
            <person name="Weir B.S."/>
            <person name="Guttman D.S."/>
        </authorList>
    </citation>
    <scope>NUCLEOTIDE SEQUENCE [LARGE SCALE GENOMIC DNA]</scope>
    <source>
        <strain evidence="6 8">ICMP 4316</strain>
    </source>
</reference>
<dbReference type="AlphaFoldDB" id="A0A0P9QYD9"/>
<dbReference type="PATRIC" id="fig|129137.4.peg.6457"/>
<reference evidence="4" key="3">
    <citation type="submission" date="2020-09" db="EMBL/GenBank/DDBJ databases">
        <title>Pseudomonas syringae pv. eriobotryae genome sequence causing loquat canker disease.</title>
        <authorList>
            <person name="Fukuda S."/>
            <person name="Tashiro H."/>
            <person name="Nagano Y."/>
        </authorList>
    </citation>
    <scope>NUCLEOTIDE SEQUENCE</scope>
    <source>
        <strain evidence="4">AM001</strain>
    </source>
</reference>
<dbReference type="EMBL" id="LJQI01000406">
    <property type="protein sequence ID" value="KPX20651.1"/>
    <property type="molecule type" value="Genomic_DNA"/>
</dbReference>
<sequence>MTQQSNSVVVIGGAIIGSFVAFFLRREGYTGAIKVIERDSTYQFSSTALSASSIRTQFGCPFNISMSLFSASVLKDIKAWFGEDADIGFEERGYLMLGSPEGTNAQTANALMQREHGASVDILTPEQTKERFPWINSDDLGIATYGAKNEGWFDAWALLQLVRGAAKKLGVEYVHGEASGISQLNGKVQSVQLKDGSNLPCDWCVNAAGAASGKVASWLGIELPVEPRKRTVFHIKTPVPTQGFPMLFDNSGAWIRPEGDGFIAGIALEEPVDVHAEGDFEPSHHLLEETLWPLLAHRIPQMEQLRLQRSWAGHYEMNLLDHNGVVGPHHEITNFVFATGFSGHGVMHSPATGRGVAELIVHGKYQSIDLSPLGYERIRDNLPIVESVIY</sequence>
<dbReference type="PANTHER" id="PTHR13847">
    <property type="entry name" value="SARCOSINE DEHYDROGENASE-RELATED"/>
    <property type="match status" value="1"/>
</dbReference>
<dbReference type="EMBL" id="BMZW01000051">
    <property type="protein sequence ID" value="GFZ62783.1"/>
    <property type="molecule type" value="Genomic_DNA"/>
</dbReference>
<proteinExistence type="predicted"/>
<dbReference type="Proteomes" id="UP000050490">
    <property type="component" value="Unassembled WGS sequence"/>
</dbReference>
<feature type="domain" description="FAD dependent oxidoreductase" evidence="3">
    <location>
        <begin position="8"/>
        <end position="359"/>
    </location>
</feature>
<keyword evidence="2" id="KW-0812">Transmembrane</keyword>
<evidence type="ECO:0000313" key="4">
    <source>
        <dbReference type="EMBL" id="GFZ62783.1"/>
    </source>
</evidence>
<dbReference type="Gene3D" id="3.50.50.60">
    <property type="entry name" value="FAD/NAD(P)-binding domain"/>
    <property type="match status" value="1"/>
</dbReference>
<evidence type="ECO:0000313" key="8">
    <source>
        <dbReference type="Proteomes" id="UP000275613"/>
    </source>
</evidence>
<dbReference type="InterPro" id="IPR036188">
    <property type="entry name" value="FAD/NAD-bd_sf"/>
</dbReference>
<protein>
    <submittedName>
        <fullName evidence="4">FAD-dependent oxidoreductase</fullName>
    </submittedName>
</protein>
<keyword evidence="2" id="KW-1133">Transmembrane helix</keyword>
<evidence type="ECO:0000256" key="2">
    <source>
        <dbReference type="SAM" id="Phobius"/>
    </source>
</evidence>
<dbReference type="GO" id="GO:0032981">
    <property type="term" value="P:mitochondrial respiratory chain complex I assembly"/>
    <property type="evidence" value="ECO:0007669"/>
    <property type="project" value="TreeGrafter"/>
</dbReference>
<feature type="transmembrane region" description="Helical" evidence="2">
    <location>
        <begin position="6"/>
        <end position="24"/>
    </location>
</feature>
<dbReference type="InterPro" id="IPR006076">
    <property type="entry name" value="FAD-dep_OxRdtase"/>
</dbReference>